<name>A0A7X2INL9_9BURK</name>
<dbReference type="Gene3D" id="3.40.50.300">
    <property type="entry name" value="P-loop containing nucleotide triphosphate hydrolases"/>
    <property type="match status" value="1"/>
</dbReference>
<dbReference type="GO" id="GO:0015423">
    <property type="term" value="F:ABC-type maltose transporter activity"/>
    <property type="evidence" value="ECO:0007669"/>
    <property type="project" value="TreeGrafter"/>
</dbReference>
<dbReference type="GO" id="GO:0016887">
    <property type="term" value="F:ATP hydrolysis activity"/>
    <property type="evidence" value="ECO:0007669"/>
    <property type="project" value="InterPro"/>
</dbReference>
<evidence type="ECO:0000256" key="4">
    <source>
        <dbReference type="ARBA" id="ARBA00022840"/>
    </source>
</evidence>
<protein>
    <submittedName>
        <fullName evidence="7">sn-glycerol-3-phosphate ABC transporter ATP-binding protein UgpC</fullName>
    </submittedName>
</protein>
<dbReference type="SUPFAM" id="SSF50331">
    <property type="entry name" value="MOP-like"/>
    <property type="match status" value="1"/>
</dbReference>
<dbReference type="InterPro" id="IPR047641">
    <property type="entry name" value="ABC_transpr_MalK/UgpC-like"/>
</dbReference>
<dbReference type="InterPro" id="IPR017871">
    <property type="entry name" value="ABC_transporter-like_CS"/>
</dbReference>
<dbReference type="InterPro" id="IPR003593">
    <property type="entry name" value="AAA+_ATPase"/>
</dbReference>
<sequence>MAAIELAGVAKAYAGRESAYILKDISFAIGDGEFVVLVGPSGCGKSTLLRMIAGLEEITGGEIRIGGARVNETPPARRGLSMVFQNYALYAHMSVYENIAFGLKLARVPKQEIDPAVRDVARMLQLEHLLQRRPPQLSGGQRQRVAIGRAIVRKPRAFLFDEPLSNLDAALRADMRVEIARLHRQLGATMVYVTHDQVEAMTLADRIVVLSPNGVQQIGAPMALYDAPANTFVAGFIGSPKMNLAGGAIDVLGRLQFGGLAVPGWSNVAARGQDVTVGIRPEHLLADPGGPLRGRVALVERLGAESHVHLALPGVERPLVAAIHGEPPAVDSEWACRPAPGRVHVFDQAGRRIETDRAVLDEQDGRDGDAPARVINQQEVAS</sequence>
<dbReference type="FunFam" id="3.40.50.300:FF:000042">
    <property type="entry name" value="Maltose/maltodextrin ABC transporter, ATP-binding protein"/>
    <property type="match status" value="1"/>
</dbReference>
<dbReference type="InterPro" id="IPR013611">
    <property type="entry name" value="Transp-assoc_OB_typ2"/>
</dbReference>
<evidence type="ECO:0000256" key="1">
    <source>
        <dbReference type="ARBA" id="ARBA00022448"/>
    </source>
</evidence>
<keyword evidence="2" id="KW-1003">Cell membrane</keyword>
<dbReference type="PANTHER" id="PTHR43875">
    <property type="entry name" value="MALTODEXTRIN IMPORT ATP-BINDING PROTEIN MSMX"/>
    <property type="match status" value="1"/>
</dbReference>
<gene>
    <name evidence="7" type="primary">ugpC</name>
    <name evidence="7" type="ORF">GJ700_15750</name>
</gene>
<dbReference type="InterPro" id="IPR027417">
    <property type="entry name" value="P-loop_NTPase"/>
</dbReference>
<dbReference type="EMBL" id="WKJJ01000009">
    <property type="protein sequence ID" value="MRV73164.1"/>
    <property type="molecule type" value="Genomic_DNA"/>
</dbReference>
<evidence type="ECO:0000259" key="6">
    <source>
        <dbReference type="PROSITE" id="PS50893"/>
    </source>
</evidence>
<keyword evidence="2" id="KW-0472">Membrane</keyword>
<feature type="compositionally biased region" description="Basic and acidic residues" evidence="5">
    <location>
        <begin position="361"/>
        <end position="370"/>
    </location>
</feature>
<dbReference type="PROSITE" id="PS00211">
    <property type="entry name" value="ABC_TRANSPORTER_1"/>
    <property type="match status" value="1"/>
</dbReference>
<dbReference type="GO" id="GO:0055052">
    <property type="term" value="C:ATP-binding cassette (ABC) transporter complex, substrate-binding subunit-containing"/>
    <property type="evidence" value="ECO:0007669"/>
    <property type="project" value="TreeGrafter"/>
</dbReference>
<keyword evidence="8" id="KW-1185">Reference proteome</keyword>
<dbReference type="Proteomes" id="UP000446768">
    <property type="component" value="Unassembled WGS sequence"/>
</dbReference>
<dbReference type="InterPro" id="IPR008995">
    <property type="entry name" value="Mo/tungstate-bd_C_term_dom"/>
</dbReference>
<accession>A0A7X2INL9</accession>
<dbReference type="InterPro" id="IPR015855">
    <property type="entry name" value="ABC_transpr_MalK-like"/>
</dbReference>
<dbReference type="Gene3D" id="2.40.50.140">
    <property type="entry name" value="Nucleic acid-binding proteins"/>
    <property type="match status" value="1"/>
</dbReference>
<dbReference type="Gene3D" id="2.40.50.100">
    <property type="match status" value="1"/>
</dbReference>
<dbReference type="Pfam" id="PF08402">
    <property type="entry name" value="TOBE_2"/>
    <property type="match status" value="1"/>
</dbReference>
<dbReference type="Pfam" id="PF00005">
    <property type="entry name" value="ABC_tran"/>
    <property type="match status" value="1"/>
</dbReference>
<dbReference type="NCBIfam" id="NF008653">
    <property type="entry name" value="PRK11650.1"/>
    <property type="match status" value="1"/>
</dbReference>
<comment type="caution">
    <text evidence="7">The sequence shown here is derived from an EMBL/GenBank/DDBJ whole genome shotgun (WGS) entry which is preliminary data.</text>
</comment>
<feature type="domain" description="ABC transporter" evidence="6">
    <location>
        <begin position="4"/>
        <end position="237"/>
    </location>
</feature>
<proteinExistence type="predicted"/>
<evidence type="ECO:0000256" key="3">
    <source>
        <dbReference type="ARBA" id="ARBA00022741"/>
    </source>
</evidence>
<evidence type="ECO:0000313" key="7">
    <source>
        <dbReference type="EMBL" id="MRV73164.1"/>
    </source>
</evidence>
<evidence type="ECO:0000256" key="2">
    <source>
        <dbReference type="ARBA" id="ARBA00022475"/>
    </source>
</evidence>
<dbReference type="GO" id="GO:0005524">
    <property type="term" value="F:ATP binding"/>
    <property type="evidence" value="ECO:0007669"/>
    <property type="project" value="UniProtKB-KW"/>
</dbReference>
<organism evidence="7 8">
    <name type="scientific">Pseudoduganella rivuli</name>
    <dbReference type="NCBI Taxonomy" id="2666085"/>
    <lineage>
        <taxon>Bacteria</taxon>
        <taxon>Pseudomonadati</taxon>
        <taxon>Pseudomonadota</taxon>
        <taxon>Betaproteobacteria</taxon>
        <taxon>Burkholderiales</taxon>
        <taxon>Oxalobacteraceae</taxon>
        <taxon>Telluria group</taxon>
        <taxon>Pseudoduganella</taxon>
    </lineage>
</organism>
<dbReference type="RefSeq" id="WP_154375464.1">
    <property type="nucleotide sequence ID" value="NZ_WKJJ01000009.1"/>
</dbReference>
<evidence type="ECO:0000256" key="5">
    <source>
        <dbReference type="SAM" id="MobiDB-lite"/>
    </source>
</evidence>
<dbReference type="PROSITE" id="PS50893">
    <property type="entry name" value="ABC_TRANSPORTER_2"/>
    <property type="match status" value="1"/>
</dbReference>
<dbReference type="SMART" id="SM00382">
    <property type="entry name" value="AAA"/>
    <property type="match status" value="1"/>
</dbReference>
<keyword evidence="1" id="KW-0813">Transport</keyword>
<evidence type="ECO:0000313" key="8">
    <source>
        <dbReference type="Proteomes" id="UP000446768"/>
    </source>
</evidence>
<feature type="region of interest" description="Disordered" evidence="5">
    <location>
        <begin position="361"/>
        <end position="382"/>
    </location>
</feature>
<dbReference type="InterPro" id="IPR003439">
    <property type="entry name" value="ABC_transporter-like_ATP-bd"/>
</dbReference>
<dbReference type="GO" id="GO:1990060">
    <property type="term" value="C:maltose transport complex"/>
    <property type="evidence" value="ECO:0007669"/>
    <property type="project" value="TreeGrafter"/>
</dbReference>
<keyword evidence="3" id="KW-0547">Nucleotide-binding</keyword>
<dbReference type="AlphaFoldDB" id="A0A7X2INL9"/>
<keyword evidence="4 7" id="KW-0067">ATP-binding</keyword>
<dbReference type="CDD" id="cd03301">
    <property type="entry name" value="ABC_MalK_N"/>
    <property type="match status" value="1"/>
</dbReference>
<reference evidence="7 8" key="1">
    <citation type="submission" date="2019-11" db="EMBL/GenBank/DDBJ databases">
        <title>Novel species isolated from a subtropical stream in China.</title>
        <authorList>
            <person name="Lu H."/>
        </authorList>
    </citation>
    <scope>NUCLEOTIDE SEQUENCE [LARGE SCALE GENOMIC DNA]</scope>
    <source>
        <strain evidence="7 8">FT92W</strain>
    </source>
</reference>
<dbReference type="InterPro" id="IPR012340">
    <property type="entry name" value="NA-bd_OB-fold"/>
</dbReference>
<dbReference type="PANTHER" id="PTHR43875:SF3">
    <property type="entry name" value="MALTOSE_MALTODEXTRIN IMPORT ATP-BINDING PROTEIN MALK"/>
    <property type="match status" value="1"/>
</dbReference>
<dbReference type="SUPFAM" id="SSF52540">
    <property type="entry name" value="P-loop containing nucleoside triphosphate hydrolases"/>
    <property type="match status" value="1"/>
</dbReference>